<organism evidence="1 2">
    <name type="scientific">Patella caerulea</name>
    <name type="common">Rayed Mediterranean limpet</name>
    <dbReference type="NCBI Taxonomy" id="87958"/>
    <lineage>
        <taxon>Eukaryota</taxon>
        <taxon>Metazoa</taxon>
        <taxon>Spiralia</taxon>
        <taxon>Lophotrochozoa</taxon>
        <taxon>Mollusca</taxon>
        <taxon>Gastropoda</taxon>
        <taxon>Patellogastropoda</taxon>
        <taxon>Patelloidea</taxon>
        <taxon>Patellidae</taxon>
        <taxon>Patella</taxon>
    </lineage>
</organism>
<comment type="caution">
    <text evidence="1">The sequence shown here is derived from an EMBL/GenBank/DDBJ whole genome shotgun (WGS) entry which is preliminary data.</text>
</comment>
<name>A0AAN8JMU4_PATCE</name>
<evidence type="ECO:0000313" key="2">
    <source>
        <dbReference type="Proteomes" id="UP001347796"/>
    </source>
</evidence>
<gene>
    <name evidence="1" type="ORF">SNE40_011507</name>
</gene>
<proteinExistence type="predicted"/>
<dbReference type="Proteomes" id="UP001347796">
    <property type="component" value="Unassembled WGS sequence"/>
</dbReference>
<protein>
    <submittedName>
        <fullName evidence="1">Uncharacterized protein</fullName>
    </submittedName>
</protein>
<dbReference type="AlphaFoldDB" id="A0AAN8JMU4"/>
<evidence type="ECO:0000313" key="1">
    <source>
        <dbReference type="EMBL" id="KAK6179061.1"/>
    </source>
</evidence>
<sequence>MGSAETKSVSVLIDKISDKASSKIEDSGSVMGYGTSKRQYGGFFYFKKNAFDNGAEKVGPSRTTRTGTGKNKLSIEENRKVLGSTKISTLHSLNSTTNQTRSSQRWLGTKRGDLERETSLTFKASSSLTPCDRDLVREIEEEEPRKVLMSWDTNCLRFHEPRRLNSDSILLRSVRRKWKSLKKNKERTESFPVLARGVDANTNADPISHKAMTLNYLVVQTSYGFSTLKTRPMTDCGEAIFHQNNNRGKLVRHT</sequence>
<accession>A0AAN8JMU4</accession>
<keyword evidence="2" id="KW-1185">Reference proteome</keyword>
<reference evidence="1 2" key="1">
    <citation type="submission" date="2024-01" db="EMBL/GenBank/DDBJ databases">
        <title>The genome of the rayed Mediterranean limpet Patella caerulea (Linnaeus, 1758).</title>
        <authorList>
            <person name="Anh-Thu Weber A."/>
            <person name="Halstead-Nussloch G."/>
        </authorList>
    </citation>
    <scope>NUCLEOTIDE SEQUENCE [LARGE SCALE GENOMIC DNA]</scope>
    <source>
        <strain evidence="1">AATW-2023a</strain>
        <tissue evidence="1">Whole specimen</tissue>
    </source>
</reference>
<dbReference type="EMBL" id="JAZGQO010000008">
    <property type="protein sequence ID" value="KAK6179061.1"/>
    <property type="molecule type" value="Genomic_DNA"/>
</dbReference>